<name>A0A5R9AME1_9MICC</name>
<feature type="compositionally biased region" description="Acidic residues" evidence="1">
    <location>
        <begin position="22"/>
        <end position="48"/>
    </location>
</feature>
<dbReference type="EMBL" id="VAWA01000003">
    <property type="protein sequence ID" value="TLP78977.1"/>
    <property type="molecule type" value="Genomic_DNA"/>
</dbReference>
<organism evidence="2 3">
    <name type="scientific">Nesterenkonia sphaerica</name>
    <dbReference type="NCBI Taxonomy" id="1804988"/>
    <lineage>
        <taxon>Bacteria</taxon>
        <taxon>Bacillati</taxon>
        <taxon>Actinomycetota</taxon>
        <taxon>Actinomycetes</taxon>
        <taxon>Micrococcales</taxon>
        <taxon>Micrococcaceae</taxon>
        <taxon>Nesterenkonia</taxon>
    </lineage>
</organism>
<evidence type="ECO:0000313" key="2">
    <source>
        <dbReference type="EMBL" id="TLP78977.1"/>
    </source>
</evidence>
<evidence type="ECO:0000313" key="3">
    <source>
        <dbReference type="Proteomes" id="UP000306544"/>
    </source>
</evidence>
<proteinExistence type="predicted"/>
<evidence type="ECO:0000256" key="1">
    <source>
        <dbReference type="SAM" id="MobiDB-lite"/>
    </source>
</evidence>
<dbReference type="RefSeq" id="WP_138169488.1">
    <property type="nucleotide sequence ID" value="NZ_VAWA01000003.1"/>
</dbReference>
<accession>A0A5R9AME1</accession>
<dbReference type="OrthoDB" id="4833018at2"/>
<reference evidence="2 3" key="1">
    <citation type="submission" date="2019-05" db="EMBL/GenBank/DDBJ databases">
        <title>Nesterenkonia sp. GY239, isolated from the Southern Atlantic Ocean.</title>
        <authorList>
            <person name="Zhang G."/>
        </authorList>
    </citation>
    <scope>NUCLEOTIDE SEQUENCE [LARGE SCALE GENOMIC DNA]</scope>
    <source>
        <strain evidence="2 3">GY239</strain>
    </source>
</reference>
<comment type="caution">
    <text evidence="2">The sequence shown here is derived from an EMBL/GenBank/DDBJ whole genome shotgun (WGS) entry which is preliminary data.</text>
</comment>
<protein>
    <submittedName>
        <fullName evidence="2">Uncharacterized protein</fullName>
    </submittedName>
</protein>
<keyword evidence="3" id="KW-1185">Reference proteome</keyword>
<dbReference type="AlphaFoldDB" id="A0A5R9AME1"/>
<dbReference type="Proteomes" id="UP000306544">
    <property type="component" value="Unassembled WGS sequence"/>
</dbReference>
<gene>
    <name evidence="2" type="ORF">FEF27_03750</name>
</gene>
<feature type="compositionally biased region" description="Basic and acidic residues" evidence="1">
    <location>
        <begin position="56"/>
        <end position="70"/>
    </location>
</feature>
<sequence>MTQTETVTAEPESPVDETASPEGDDEELPEDPDDEPGAEGEEPPEDGDVPPGGAERIPEGEFNDSVHGEETETFYSEEGSEVGAAGFAQDEGPLVVPAEPTADAETVGELGPLDAVELGGRERQDDTSSSWIEVVLAEGYGWVESGQIDRGAGLFFFGETQDITDEYLHEVPPTESSEALVESLAEQVTGPEEEMLDAEGDPAGPRWTLVSSPADYDEEFYRVDVTGYLDDSLAGERLFITLEESGAGYELGQLERTLICRRGVADEGLCL</sequence>
<feature type="region of interest" description="Disordered" evidence="1">
    <location>
        <begin position="1"/>
        <end position="92"/>
    </location>
</feature>